<dbReference type="SUPFAM" id="SSF46785">
    <property type="entry name" value="Winged helix' DNA-binding domain"/>
    <property type="match status" value="1"/>
</dbReference>
<dbReference type="PROSITE" id="PS51077">
    <property type="entry name" value="HTH_ICLR"/>
    <property type="match status" value="1"/>
</dbReference>
<dbReference type="Pfam" id="PF01614">
    <property type="entry name" value="IclR_C"/>
    <property type="match status" value="1"/>
</dbReference>
<keyword evidence="2" id="KW-1185">Reference proteome</keyword>
<comment type="caution">
    <text evidence="1">The sequence shown here is derived from an EMBL/GenBank/DDBJ whole genome shotgun (WGS) entry which is preliminary data.</text>
</comment>
<dbReference type="PANTHER" id="PTHR30136:SF34">
    <property type="entry name" value="TRANSCRIPTIONAL REGULATOR"/>
    <property type="match status" value="1"/>
</dbReference>
<sequence length="263" mass="29152">MNEVPLNKNHATYFVPGLQRGLRVLEILAESGTPMTINDITKHMEFGRSSVFRWVYTLKCLGFIDYSETNKTYTLGARVLNLGFAYLGTQEIIKQARGFLEALRDKTEIATHLAICDHSDVLYLDCLQANRGIQSSANTGKRVSAHASPLGWLLLSDLSNRELIQLFNDKELAKFTEQTPSSISQLSQKIIEVSSLGYVISFGALKIGGISIAAPIFDARGKVIAAIDISGPDFAFDKDKIKEFYVPEVLKTAQQISQHIHSN</sequence>
<dbReference type="PANTHER" id="PTHR30136">
    <property type="entry name" value="HELIX-TURN-HELIX TRANSCRIPTIONAL REGULATOR, ICLR FAMILY"/>
    <property type="match status" value="1"/>
</dbReference>
<dbReference type="SUPFAM" id="SSF55781">
    <property type="entry name" value="GAF domain-like"/>
    <property type="match status" value="1"/>
</dbReference>
<dbReference type="SMART" id="SM00346">
    <property type="entry name" value="HTH_ICLR"/>
    <property type="match status" value="1"/>
</dbReference>
<name>A0ABV2BSG4_9GAMM</name>
<dbReference type="Gene3D" id="3.30.450.40">
    <property type="match status" value="1"/>
</dbReference>
<dbReference type="InterPro" id="IPR005471">
    <property type="entry name" value="Tscrpt_reg_IclR_N"/>
</dbReference>
<reference evidence="1 2" key="1">
    <citation type="submission" date="2024-06" db="EMBL/GenBank/DDBJ databases">
        <authorList>
            <person name="Li F."/>
        </authorList>
    </citation>
    <scope>NUCLEOTIDE SEQUENCE [LARGE SCALE GENOMIC DNA]</scope>
    <source>
        <strain evidence="1 2">GXAS 311</strain>
    </source>
</reference>
<dbReference type="PROSITE" id="PS51078">
    <property type="entry name" value="ICLR_ED"/>
    <property type="match status" value="1"/>
</dbReference>
<dbReference type="InterPro" id="IPR014757">
    <property type="entry name" value="Tscrpt_reg_IclR_C"/>
</dbReference>
<proteinExistence type="predicted"/>
<dbReference type="InterPro" id="IPR050707">
    <property type="entry name" value="HTH_MetabolicPath_Reg"/>
</dbReference>
<protein>
    <submittedName>
        <fullName evidence="1">IclR family transcriptional regulator</fullName>
    </submittedName>
</protein>
<dbReference type="Gene3D" id="1.10.10.10">
    <property type="entry name" value="Winged helix-like DNA-binding domain superfamily/Winged helix DNA-binding domain"/>
    <property type="match status" value="1"/>
</dbReference>
<dbReference type="Pfam" id="PF09339">
    <property type="entry name" value="HTH_IclR"/>
    <property type="match status" value="1"/>
</dbReference>
<evidence type="ECO:0000313" key="1">
    <source>
        <dbReference type="EMBL" id="MET1254881.1"/>
    </source>
</evidence>
<dbReference type="EMBL" id="JBEVCJ010000006">
    <property type="protein sequence ID" value="MET1254881.1"/>
    <property type="molecule type" value="Genomic_DNA"/>
</dbReference>
<dbReference type="InterPro" id="IPR036388">
    <property type="entry name" value="WH-like_DNA-bd_sf"/>
</dbReference>
<dbReference type="Proteomes" id="UP001548189">
    <property type="component" value="Unassembled WGS sequence"/>
</dbReference>
<dbReference type="InterPro" id="IPR029016">
    <property type="entry name" value="GAF-like_dom_sf"/>
</dbReference>
<evidence type="ECO:0000313" key="2">
    <source>
        <dbReference type="Proteomes" id="UP001548189"/>
    </source>
</evidence>
<organism evidence="1 2">
    <name type="scientific">Aliikangiella maris</name>
    <dbReference type="NCBI Taxonomy" id="3162458"/>
    <lineage>
        <taxon>Bacteria</taxon>
        <taxon>Pseudomonadati</taxon>
        <taxon>Pseudomonadota</taxon>
        <taxon>Gammaproteobacteria</taxon>
        <taxon>Oceanospirillales</taxon>
        <taxon>Pleioneaceae</taxon>
        <taxon>Aliikangiella</taxon>
    </lineage>
</organism>
<gene>
    <name evidence="1" type="ORF">ABVT43_07080</name>
</gene>
<accession>A0ABV2BSG4</accession>
<dbReference type="InterPro" id="IPR036390">
    <property type="entry name" value="WH_DNA-bd_sf"/>
</dbReference>